<dbReference type="Gene3D" id="2.60.40.10">
    <property type="entry name" value="Immunoglobulins"/>
    <property type="match status" value="1"/>
</dbReference>
<protein>
    <recommendedName>
        <fullName evidence="3">Ig-like domain-containing protein</fullName>
    </recommendedName>
</protein>
<dbReference type="Proteomes" id="UP000271098">
    <property type="component" value="Unassembled WGS sequence"/>
</dbReference>
<sequence>MHCETKDTKTPGVWTKNGKTITSMPGGKFETTSRQGAHTLKISKIELSEGDTYEINVGGLEGSCVVTVLEAEKKPVISWKPKKVAMEAGKPEVIKVPFSIKGTRRGDPKPVLLRDGKPVDMEKLKNLVEVVINGDVAEIKFKVCFS</sequence>
<dbReference type="SUPFAM" id="SSF48726">
    <property type="entry name" value="Immunoglobulin"/>
    <property type="match status" value="1"/>
</dbReference>
<dbReference type="OrthoDB" id="504170at2759"/>
<organism evidence="1 2">
    <name type="scientific">Gongylonema pulchrum</name>
    <dbReference type="NCBI Taxonomy" id="637853"/>
    <lineage>
        <taxon>Eukaryota</taxon>
        <taxon>Metazoa</taxon>
        <taxon>Ecdysozoa</taxon>
        <taxon>Nematoda</taxon>
        <taxon>Chromadorea</taxon>
        <taxon>Rhabditida</taxon>
        <taxon>Spirurina</taxon>
        <taxon>Spiruromorpha</taxon>
        <taxon>Spiruroidea</taxon>
        <taxon>Gongylonematidae</taxon>
        <taxon>Gongylonema</taxon>
    </lineage>
</organism>
<evidence type="ECO:0008006" key="3">
    <source>
        <dbReference type="Google" id="ProtNLM"/>
    </source>
</evidence>
<evidence type="ECO:0000313" key="2">
    <source>
        <dbReference type="Proteomes" id="UP000271098"/>
    </source>
</evidence>
<keyword evidence="2" id="KW-1185">Reference proteome</keyword>
<reference evidence="1 2" key="1">
    <citation type="submission" date="2018-11" db="EMBL/GenBank/DDBJ databases">
        <authorList>
            <consortium name="Pathogen Informatics"/>
        </authorList>
    </citation>
    <scope>NUCLEOTIDE SEQUENCE [LARGE SCALE GENOMIC DNA]</scope>
</reference>
<dbReference type="InterPro" id="IPR036179">
    <property type="entry name" value="Ig-like_dom_sf"/>
</dbReference>
<proteinExistence type="predicted"/>
<dbReference type="EMBL" id="UYRT01013533">
    <property type="protein sequence ID" value="VDK53126.1"/>
    <property type="molecule type" value="Genomic_DNA"/>
</dbReference>
<dbReference type="AlphaFoldDB" id="A0A3P6QQA3"/>
<gene>
    <name evidence="1" type="ORF">GPUH_LOCUS6025</name>
</gene>
<dbReference type="InterPro" id="IPR013783">
    <property type="entry name" value="Ig-like_fold"/>
</dbReference>
<name>A0A3P6QQA3_9BILA</name>
<accession>A0A3P6QQA3</accession>
<evidence type="ECO:0000313" key="1">
    <source>
        <dbReference type="EMBL" id="VDK53126.1"/>
    </source>
</evidence>